<comment type="caution">
    <text evidence="2">The sequence shown here is derived from an EMBL/GenBank/DDBJ whole genome shotgun (WGS) entry which is preliminary data.</text>
</comment>
<dbReference type="EMBL" id="QBKP01000006">
    <property type="protein sequence ID" value="PTX49866.1"/>
    <property type="molecule type" value="Genomic_DNA"/>
</dbReference>
<proteinExistence type="predicted"/>
<evidence type="ECO:0000313" key="3">
    <source>
        <dbReference type="Proteomes" id="UP000244224"/>
    </source>
</evidence>
<gene>
    <name evidence="2" type="ORF">C8N34_10644</name>
</gene>
<organism evidence="2 3">
    <name type="scientific">Gemmobacter caeni</name>
    <dbReference type="NCBI Taxonomy" id="589035"/>
    <lineage>
        <taxon>Bacteria</taxon>
        <taxon>Pseudomonadati</taxon>
        <taxon>Pseudomonadota</taxon>
        <taxon>Alphaproteobacteria</taxon>
        <taxon>Rhodobacterales</taxon>
        <taxon>Paracoccaceae</taxon>
        <taxon>Gemmobacter</taxon>
    </lineage>
</organism>
<dbReference type="OrthoDB" id="7644678at2"/>
<keyword evidence="3" id="KW-1185">Reference proteome</keyword>
<keyword evidence="1" id="KW-0472">Membrane</keyword>
<dbReference type="Proteomes" id="UP000244224">
    <property type="component" value="Unassembled WGS sequence"/>
</dbReference>
<feature type="transmembrane region" description="Helical" evidence="1">
    <location>
        <begin position="64"/>
        <end position="88"/>
    </location>
</feature>
<evidence type="ECO:0000256" key="1">
    <source>
        <dbReference type="SAM" id="Phobius"/>
    </source>
</evidence>
<keyword evidence="1" id="KW-0812">Transmembrane</keyword>
<name>A0A2T6B1B0_9RHOB</name>
<dbReference type="AlphaFoldDB" id="A0A2T6B1B0"/>
<feature type="transmembrane region" description="Helical" evidence="1">
    <location>
        <begin position="100"/>
        <end position="118"/>
    </location>
</feature>
<evidence type="ECO:0000313" key="2">
    <source>
        <dbReference type="EMBL" id="PTX49866.1"/>
    </source>
</evidence>
<sequence>MTNRLRFLQFANGLMYFGPLLAGLGGFGWRVVPAFTLIFALWLFVMNPADWPRGGAEWRAPDSLLNAGGRLVVQVLLVALLFGLGRGIGGVMGSTPQIPVMLPVGLSFLAIPLARLIWTPGPRSASPDAWPTAGDSGASLPCDPDLAFRMTQPLADLPAETALGQIEAHLAALAPHLPPDLLLRALWERGQAPEAPRHLRQAFILQATDAHGAELCAGQAAPVRALQIAAGDDALLILFATRCSALLQQNVDVWGDCPNAAALEAVAARSGPEAARTLRALAALNLRLAPLNGDGRGVVRAG</sequence>
<dbReference type="RefSeq" id="WP_108128852.1">
    <property type="nucleotide sequence ID" value="NZ_QBKP01000006.1"/>
</dbReference>
<reference evidence="2 3" key="1">
    <citation type="submission" date="2018-04" db="EMBL/GenBank/DDBJ databases">
        <title>Genomic Encyclopedia of Archaeal and Bacterial Type Strains, Phase II (KMG-II): from individual species to whole genera.</title>
        <authorList>
            <person name="Goeker M."/>
        </authorList>
    </citation>
    <scope>NUCLEOTIDE SEQUENCE [LARGE SCALE GENOMIC DNA]</scope>
    <source>
        <strain evidence="2 3">DSM 21823</strain>
    </source>
</reference>
<feature type="transmembrane region" description="Helical" evidence="1">
    <location>
        <begin position="20"/>
        <end position="44"/>
    </location>
</feature>
<protein>
    <submittedName>
        <fullName evidence="2">Uncharacterized protein</fullName>
    </submittedName>
</protein>
<accession>A0A2T6B1B0</accession>
<keyword evidence="1" id="KW-1133">Transmembrane helix</keyword>